<keyword evidence="4" id="KW-0227">DNA damage</keyword>
<keyword evidence="2" id="KW-0235">DNA replication</keyword>
<name>W2D0K7_9BACT</name>
<dbReference type="PANTHER" id="PTHR23389">
    <property type="entry name" value="CHROMOSOME TRANSMISSION FIDELITY FACTOR 18"/>
    <property type="match status" value="1"/>
</dbReference>
<dbReference type="Gene3D" id="1.10.287.610">
    <property type="entry name" value="Helix hairpin bin"/>
    <property type="match status" value="1"/>
</dbReference>
<evidence type="ECO:0000256" key="3">
    <source>
        <dbReference type="ARBA" id="ARBA00022723"/>
    </source>
</evidence>
<evidence type="ECO:0000313" key="10">
    <source>
        <dbReference type="EMBL" id="ETK12955.1"/>
    </source>
</evidence>
<dbReference type="Gene3D" id="3.30.470.30">
    <property type="entry name" value="DNA ligase/mRNA capping enzyme"/>
    <property type="match status" value="1"/>
</dbReference>
<dbReference type="EMBL" id="AYYF01001025">
    <property type="protein sequence ID" value="ETK12955.1"/>
    <property type="molecule type" value="Genomic_DNA"/>
</dbReference>
<accession>W2D0K7</accession>
<evidence type="ECO:0000256" key="6">
    <source>
        <dbReference type="ARBA" id="ARBA00022842"/>
    </source>
</evidence>
<dbReference type="GO" id="GO:0006260">
    <property type="term" value="P:DNA replication"/>
    <property type="evidence" value="ECO:0007669"/>
    <property type="project" value="UniProtKB-KW"/>
</dbReference>
<dbReference type="AlphaFoldDB" id="W2D0K7"/>
<keyword evidence="7" id="KW-0520">NAD</keyword>
<evidence type="ECO:0000256" key="5">
    <source>
        <dbReference type="ARBA" id="ARBA00022833"/>
    </source>
</evidence>
<sequence length="237" mass="27349">MNDIKNRIERLREALDEHNHAYYVLSAPIISDHTYDEMMRELQQLEVAHPEWADPNSPTQRVGSDLTEGFTQVAHRYPMLSLGNTYSEDEVREFYDRVARTLGEPFEVVAELKYDGTSISLIYERGRLVTAVTRGDGVRGDDVTANVRTIRSIPLRLRGEGWPERLEMRGEVLLPWAEFERLNREREAQEEPLFANPRNAASGTLKLQNPRIVALRRLDAYLYYMLGDGLPADNHYD</sequence>
<feature type="non-terminal residue" evidence="10">
    <location>
        <position position="237"/>
    </location>
</feature>
<reference evidence="10 11" key="1">
    <citation type="submission" date="2013-11" db="EMBL/GenBank/DDBJ databases">
        <title>Single cell genomics of uncultured Tannerella BU063 (oral taxon 286).</title>
        <authorList>
            <person name="Beall C.J."/>
            <person name="Campbell A.G."/>
            <person name="Griffen A.L."/>
            <person name="Podar M."/>
            <person name="Leys E.J."/>
        </authorList>
    </citation>
    <scope>NUCLEOTIDE SEQUENCE [LARGE SCALE GENOMIC DNA]</scope>
    <source>
        <strain evidence="10">Cell 8/11</strain>
    </source>
</reference>
<gene>
    <name evidence="10" type="ORF">T235_06340</name>
</gene>
<feature type="domain" description="NAD-dependent DNA ligase N-terminal" evidence="9">
    <location>
        <begin position="3"/>
        <end position="237"/>
    </location>
</feature>
<evidence type="ECO:0000256" key="8">
    <source>
        <dbReference type="ARBA" id="ARBA00023204"/>
    </source>
</evidence>
<dbReference type="GO" id="GO:0006281">
    <property type="term" value="P:DNA repair"/>
    <property type="evidence" value="ECO:0007669"/>
    <property type="project" value="UniProtKB-KW"/>
</dbReference>
<dbReference type="CDD" id="cd00114">
    <property type="entry name" value="LIGANc"/>
    <property type="match status" value="1"/>
</dbReference>
<dbReference type="PANTHER" id="PTHR23389:SF9">
    <property type="entry name" value="DNA LIGASE"/>
    <property type="match status" value="1"/>
</dbReference>
<protein>
    <recommendedName>
        <fullName evidence="9">NAD-dependent DNA ligase N-terminal domain-containing protein</fullName>
    </recommendedName>
</protein>
<keyword evidence="5" id="KW-0862">Zinc</keyword>
<organism evidence="10 11">
    <name type="scientific">Tannerella sp. oral taxon BU063 isolate Cell 8/11</name>
    <dbReference type="NCBI Taxonomy" id="1411915"/>
    <lineage>
        <taxon>Bacteria</taxon>
        <taxon>Pseudomonadati</taxon>
        <taxon>Bacteroidota</taxon>
        <taxon>Bacteroidia</taxon>
        <taxon>Bacteroidales</taxon>
        <taxon>Tannerellaceae</taxon>
        <taxon>Tannerella</taxon>
    </lineage>
</organism>
<comment type="caution">
    <text evidence="10">The sequence shown here is derived from an EMBL/GenBank/DDBJ whole genome shotgun (WGS) entry which is preliminary data.</text>
</comment>
<evidence type="ECO:0000256" key="4">
    <source>
        <dbReference type="ARBA" id="ARBA00022763"/>
    </source>
</evidence>
<dbReference type="GO" id="GO:0003911">
    <property type="term" value="F:DNA ligase (NAD+) activity"/>
    <property type="evidence" value="ECO:0007669"/>
    <property type="project" value="InterPro"/>
</dbReference>
<dbReference type="InterPro" id="IPR013840">
    <property type="entry name" value="DNAligase_N"/>
</dbReference>
<keyword evidence="1" id="KW-0436">Ligase</keyword>
<proteinExistence type="predicted"/>
<evidence type="ECO:0000256" key="7">
    <source>
        <dbReference type="ARBA" id="ARBA00023027"/>
    </source>
</evidence>
<evidence type="ECO:0000256" key="2">
    <source>
        <dbReference type="ARBA" id="ARBA00022705"/>
    </source>
</evidence>
<dbReference type="SMART" id="SM00532">
    <property type="entry name" value="LIGANc"/>
    <property type="match status" value="1"/>
</dbReference>
<evidence type="ECO:0000313" key="11">
    <source>
        <dbReference type="Proteomes" id="UP000034980"/>
    </source>
</evidence>
<keyword evidence="6" id="KW-0460">Magnesium</keyword>
<dbReference type="FunFam" id="1.10.287.610:FF:000002">
    <property type="entry name" value="DNA ligase"/>
    <property type="match status" value="1"/>
</dbReference>
<dbReference type="InterPro" id="IPR013839">
    <property type="entry name" value="DNAligase_adenylation"/>
</dbReference>
<dbReference type="Pfam" id="PF22745">
    <property type="entry name" value="Nlig-Ia"/>
    <property type="match status" value="1"/>
</dbReference>
<dbReference type="Proteomes" id="UP000034980">
    <property type="component" value="Unassembled WGS sequence"/>
</dbReference>
<evidence type="ECO:0000256" key="1">
    <source>
        <dbReference type="ARBA" id="ARBA00022598"/>
    </source>
</evidence>
<dbReference type="GO" id="GO:0046872">
    <property type="term" value="F:metal ion binding"/>
    <property type="evidence" value="ECO:0007669"/>
    <property type="project" value="UniProtKB-KW"/>
</dbReference>
<keyword evidence="8" id="KW-0234">DNA repair</keyword>
<dbReference type="GO" id="GO:0005829">
    <property type="term" value="C:cytosol"/>
    <property type="evidence" value="ECO:0007669"/>
    <property type="project" value="TreeGrafter"/>
</dbReference>
<dbReference type="Pfam" id="PF01653">
    <property type="entry name" value="DNA_ligase_aden"/>
    <property type="match status" value="1"/>
</dbReference>
<evidence type="ECO:0000259" key="9">
    <source>
        <dbReference type="SMART" id="SM00532"/>
    </source>
</evidence>
<keyword evidence="3" id="KW-0479">Metal-binding</keyword>
<dbReference type="SUPFAM" id="SSF56091">
    <property type="entry name" value="DNA ligase/mRNA capping enzyme, catalytic domain"/>
    <property type="match status" value="1"/>
</dbReference>